<dbReference type="KEGG" id="psul:AU252_01555"/>
<dbReference type="InterPro" id="IPR016161">
    <property type="entry name" value="Ald_DH/histidinol_DH"/>
</dbReference>
<dbReference type="FunFam" id="3.40.605.10:FF:000026">
    <property type="entry name" value="Aldehyde dehydrogenase, putative"/>
    <property type="match status" value="1"/>
</dbReference>
<name>A0A0U3Q6T4_9MICC</name>
<dbReference type="STRING" id="121292.AU252_01555"/>
<dbReference type="FunFam" id="3.40.605.10:FF:000007">
    <property type="entry name" value="NAD/NADP-dependent betaine aldehyde dehydrogenase"/>
    <property type="match status" value="1"/>
</dbReference>
<dbReference type="PROSITE" id="PS00070">
    <property type="entry name" value="ALDEHYDE_DEHYDR_CYS"/>
    <property type="match status" value="1"/>
</dbReference>
<dbReference type="CDD" id="cd07114">
    <property type="entry name" value="ALDH_DhaS"/>
    <property type="match status" value="1"/>
</dbReference>
<evidence type="ECO:0000256" key="4">
    <source>
        <dbReference type="RuleBase" id="RU003345"/>
    </source>
</evidence>
<sequence length="508" mass="54851">MTTTNERHVAERFSVESDRSYSMLIDGAWVQSSSGETFACVDPYDNASWGRVPAATVEDVDRAVRAARRAFDEGGWPQTLPSQRAALLRRFADLLTENADELARGQIHENGKLIGEMTWGALQMGQHAHYVAGLAETIQGRTIESNWPNTAAFTFREPIGVVAMITPWNSPLMLLSWKLFAALAAGNTVVIKPSEATPTSTLRMAELAMEAGFPPGVINVVTGFGQPTGSALVDHRGVDKIAFTGSTSAGRAINKQAAERFARVTLELGGKSPNIIFSDADIDNAVHGAMAGIFGATGQTCMGGSRVLVQDSIYDDFVDRMARATQALTLGDPLDPTVDMGPVSNRAQFQKVIDYVDLGQSEGAEVVAGGARCMTTSELSKGLFFEPTVFANVSNESRLAQEEIFGPVASIIRFRDEDEAVKIANASDFGLAAGVWTNDVSRAHRMIRRVRSGTVWVNTYRLTNYSVPFGGFKQSGIGRELGPDALDAYTEVKSAWIDLGNQQAFGRH</sequence>
<dbReference type="AlphaFoldDB" id="A0A0U3Q6T4"/>
<comment type="similarity">
    <text evidence="1 4">Belongs to the aldehyde dehydrogenase family.</text>
</comment>
<dbReference type="FunFam" id="3.40.309.10:FF:000012">
    <property type="entry name" value="Betaine aldehyde dehydrogenase"/>
    <property type="match status" value="1"/>
</dbReference>
<protein>
    <submittedName>
        <fullName evidence="6">Carnitine dehydratase</fullName>
    </submittedName>
</protein>
<organism evidence="6">
    <name type="scientific">Pseudarthrobacter sulfonivorans</name>
    <dbReference type="NCBI Taxonomy" id="121292"/>
    <lineage>
        <taxon>Bacteria</taxon>
        <taxon>Bacillati</taxon>
        <taxon>Actinomycetota</taxon>
        <taxon>Actinomycetes</taxon>
        <taxon>Micrococcales</taxon>
        <taxon>Micrococcaceae</taxon>
        <taxon>Pseudarthrobacter</taxon>
    </lineage>
</organism>
<evidence type="ECO:0000256" key="1">
    <source>
        <dbReference type="ARBA" id="ARBA00009986"/>
    </source>
</evidence>
<dbReference type="PANTHER" id="PTHR11699">
    <property type="entry name" value="ALDEHYDE DEHYDROGENASE-RELATED"/>
    <property type="match status" value="1"/>
</dbReference>
<keyword evidence="2 4" id="KW-0560">Oxidoreductase</keyword>
<dbReference type="Pfam" id="PF00171">
    <property type="entry name" value="Aldedh"/>
    <property type="match status" value="1"/>
</dbReference>
<dbReference type="RefSeq" id="WP_058929223.1">
    <property type="nucleotide sequence ID" value="NZ_CP013747.1"/>
</dbReference>
<feature type="domain" description="Aldehyde dehydrogenase" evidence="5">
    <location>
        <begin position="29"/>
        <end position="494"/>
    </location>
</feature>
<dbReference type="InterPro" id="IPR029510">
    <property type="entry name" value="Ald_DH_CS_GLU"/>
</dbReference>
<accession>A0A0U3Q6T4</accession>
<dbReference type="InterPro" id="IPR016160">
    <property type="entry name" value="Ald_DH_CS_CYS"/>
</dbReference>
<dbReference type="Proteomes" id="UP000065151">
    <property type="component" value="Chromosome"/>
</dbReference>
<dbReference type="Gene3D" id="3.40.309.10">
    <property type="entry name" value="Aldehyde Dehydrogenase, Chain A, domain 2"/>
    <property type="match status" value="1"/>
</dbReference>
<feature type="active site" evidence="3">
    <location>
        <position position="267"/>
    </location>
</feature>
<evidence type="ECO:0000259" key="5">
    <source>
        <dbReference type="Pfam" id="PF00171"/>
    </source>
</evidence>
<evidence type="ECO:0000256" key="2">
    <source>
        <dbReference type="ARBA" id="ARBA00023002"/>
    </source>
</evidence>
<dbReference type="InterPro" id="IPR015590">
    <property type="entry name" value="Aldehyde_DH_dom"/>
</dbReference>
<evidence type="ECO:0000256" key="3">
    <source>
        <dbReference type="PROSITE-ProRule" id="PRU10007"/>
    </source>
</evidence>
<dbReference type="PROSITE" id="PS00687">
    <property type="entry name" value="ALDEHYDE_DEHYDR_GLU"/>
    <property type="match status" value="1"/>
</dbReference>
<dbReference type="EMBL" id="CP013747">
    <property type="protein sequence ID" value="ALV40013.1"/>
    <property type="molecule type" value="Genomic_DNA"/>
</dbReference>
<dbReference type="InterPro" id="IPR016162">
    <property type="entry name" value="Ald_DH_N"/>
</dbReference>
<dbReference type="GO" id="GO:0016620">
    <property type="term" value="F:oxidoreductase activity, acting on the aldehyde or oxo group of donors, NAD or NADP as acceptor"/>
    <property type="evidence" value="ECO:0007669"/>
    <property type="project" value="InterPro"/>
</dbReference>
<evidence type="ECO:0000313" key="6">
    <source>
        <dbReference type="EMBL" id="ALV40013.1"/>
    </source>
</evidence>
<gene>
    <name evidence="6" type="ORF">AU252_01555</name>
</gene>
<dbReference type="InterPro" id="IPR016163">
    <property type="entry name" value="Ald_DH_C"/>
</dbReference>
<reference evidence="6 7" key="1">
    <citation type="submission" date="2015-12" db="EMBL/GenBank/DDBJ databases">
        <authorList>
            <person name="Shamseldin A."/>
            <person name="Moawad H."/>
            <person name="Abd El-Rahim W.M."/>
            <person name="Sadowsky M.J."/>
        </authorList>
    </citation>
    <scope>NUCLEOTIDE SEQUENCE [LARGE SCALE GENOMIC DNA]</scope>
    <source>
        <strain evidence="6 7">Ar51</strain>
    </source>
</reference>
<evidence type="ECO:0000313" key="7">
    <source>
        <dbReference type="Proteomes" id="UP000065151"/>
    </source>
</evidence>
<dbReference type="SUPFAM" id="SSF53720">
    <property type="entry name" value="ALDH-like"/>
    <property type="match status" value="1"/>
</dbReference>
<dbReference type="Gene3D" id="3.40.605.10">
    <property type="entry name" value="Aldehyde Dehydrogenase, Chain A, domain 1"/>
    <property type="match status" value="1"/>
</dbReference>
<proteinExistence type="inferred from homology"/>